<comment type="caution">
    <text evidence="9">The sequence shown here is derived from an EMBL/GenBank/DDBJ whole genome shotgun (WGS) entry which is preliminary data.</text>
</comment>
<dbReference type="PANTHER" id="PTHR34701">
    <property type="entry name" value="TRANSCRIPTIONAL REGULATOR MRAZ"/>
    <property type="match status" value="1"/>
</dbReference>
<dbReference type="InterPro" id="IPR007159">
    <property type="entry name" value="SpoVT-AbrB_dom"/>
</dbReference>
<evidence type="ECO:0000256" key="2">
    <source>
        <dbReference type="ARBA" id="ARBA00022490"/>
    </source>
</evidence>
<evidence type="ECO:0000256" key="4">
    <source>
        <dbReference type="ARBA" id="ARBA00023015"/>
    </source>
</evidence>
<feature type="domain" description="SpoVT-AbrB" evidence="8">
    <location>
        <begin position="5"/>
        <end position="51"/>
    </location>
</feature>
<dbReference type="GO" id="GO:0005737">
    <property type="term" value="C:cytoplasm"/>
    <property type="evidence" value="ECO:0007669"/>
    <property type="project" value="UniProtKB-UniRule"/>
</dbReference>
<dbReference type="SUPFAM" id="SSF89447">
    <property type="entry name" value="AbrB/MazE/MraZ-like"/>
    <property type="match status" value="1"/>
</dbReference>
<dbReference type="Proteomes" id="UP000229227">
    <property type="component" value="Unassembled WGS sequence"/>
</dbReference>
<dbReference type="AlphaFoldDB" id="A0A2M6ZGU7"/>
<dbReference type="EMBL" id="PEWN01000054">
    <property type="protein sequence ID" value="PIU51624.1"/>
    <property type="molecule type" value="Genomic_DNA"/>
</dbReference>
<accession>A0A2M6ZGU7</accession>
<dbReference type="GO" id="GO:0003700">
    <property type="term" value="F:DNA-binding transcription factor activity"/>
    <property type="evidence" value="ECO:0007669"/>
    <property type="project" value="UniProtKB-UniRule"/>
</dbReference>
<evidence type="ECO:0000256" key="1">
    <source>
        <dbReference type="ARBA" id="ARBA00013860"/>
    </source>
</evidence>
<dbReference type="InterPro" id="IPR003444">
    <property type="entry name" value="MraZ"/>
</dbReference>
<evidence type="ECO:0000256" key="6">
    <source>
        <dbReference type="ARBA" id="ARBA00023163"/>
    </source>
</evidence>
<feature type="domain" description="SpoVT-AbrB" evidence="8">
    <location>
        <begin position="80"/>
        <end position="123"/>
    </location>
</feature>
<dbReference type="HAMAP" id="MF_01008">
    <property type="entry name" value="MraZ"/>
    <property type="match status" value="1"/>
</dbReference>
<dbReference type="GO" id="GO:0000976">
    <property type="term" value="F:transcription cis-regulatory region binding"/>
    <property type="evidence" value="ECO:0007669"/>
    <property type="project" value="TreeGrafter"/>
</dbReference>
<dbReference type="FunFam" id="3.40.1550.20:FF:000002">
    <property type="entry name" value="Transcriptional regulator MraZ"/>
    <property type="match status" value="1"/>
</dbReference>
<dbReference type="CDD" id="cd16321">
    <property type="entry name" value="MraZ_C"/>
    <property type="match status" value="1"/>
</dbReference>
<evidence type="ECO:0000313" key="10">
    <source>
        <dbReference type="Proteomes" id="UP000229227"/>
    </source>
</evidence>
<name>A0A2M6ZGU7_9BACT</name>
<dbReference type="PANTHER" id="PTHR34701:SF1">
    <property type="entry name" value="TRANSCRIPTIONAL REGULATOR MRAZ"/>
    <property type="match status" value="1"/>
</dbReference>
<dbReference type="GO" id="GO:0009295">
    <property type="term" value="C:nucleoid"/>
    <property type="evidence" value="ECO:0007669"/>
    <property type="project" value="UniProtKB-SubCell"/>
</dbReference>
<evidence type="ECO:0000313" key="9">
    <source>
        <dbReference type="EMBL" id="PIU51624.1"/>
    </source>
</evidence>
<dbReference type="CDD" id="cd16320">
    <property type="entry name" value="MraZ_N"/>
    <property type="match status" value="1"/>
</dbReference>
<dbReference type="InterPro" id="IPR020603">
    <property type="entry name" value="MraZ_dom"/>
</dbReference>
<evidence type="ECO:0000256" key="7">
    <source>
        <dbReference type="HAMAP-Rule" id="MF_01008"/>
    </source>
</evidence>
<keyword evidence="4 7" id="KW-0805">Transcription regulation</keyword>
<protein>
    <recommendedName>
        <fullName evidence="1 7">Transcriptional regulator MraZ</fullName>
    </recommendedName>
</protein>
<comment type="subunit">
    <text evidence="7">Forms oligomers.</text>
</comment>
<dbReference type="InterPro" id="IPR035642">
    <property type="entry name" value="MraZ_N"/>
</dbReference>
<dbReference type="InterPro" id="IPR035644">
    <property type="entry name" value="MraZ_C"/>
</dbReference>
<dbReference type="InterPro" id="IPR037914">
    <property type="entry name" value="SpoVT-AbrB_sf"/>
</dbReference>
<evidence type="ECO:0000256" key="3">
    <source>
        <dbReference type="ARBA" id="ARBA00022737"/>
    </source>
</evidence>
<keyword evidence="2 7" id="KW-0963">Cytoplasm</keyword>
<comment type="subcellular location">
    <subcellularLocation>
        <location evidence="7">Cytoplasm</location>
        <location evidence="7">Nucleoid</location>
    </subcellularLocation>
</comment>
<organism evidence="9 10">
    <name type="scientific">Candidatus Desantisbacteria bacterium CG07_land_8_20_14_0_80_39_15</name>
    <dbReference type="NCBI Taxonomy" id="1974549"/>
    <lineage>
        <taxon>Bacteria</taxon>
        <taxon>Candidatus Desantisiibacteriota</taxon>
    </lineage>
</organism>
<keyword evidence="9" id="KW-0132">Cell division</keyword>
<gene>
    <name evidence="7" type="primary">mraZ</name>
    <name evidence="9" type="ORF">COS91_03460</name>
</gene>
<dbReference type="Gene3D" id="3.40.1550.20">
    <property type="entry name" value="Transcriptional regulator MraZ domain"/>
    <property type="match status" value="1"/>
</dbReference>
<reference evidence="10" key="1">
    <citation type="submission" date="2017-09" db="EMBL/GenBank/DDBJ databases">
        <title>Depth-based differentiation of microbial function through sediment-hosted aquifers and enrichment of novel symbionts in the deep terrestrial subsurface.</title>
        <authorList>
            <person name="Probst A.J."/>
            <person name="Ladd B."/>
            <person name="Jarett J.K."/>
            <person name="Geller-Mcgrath D.E."/>
            <person name="Sieber C.M.K."/>
            <person name="Emerson J.B."/>
            <person name="Anantharaman K."/>
            <person name="Thomas B.C."/>
            <person name="Malmstrom R."/>
            <person name="Stieglmeier M."/>
            <person name="Klingl A."/>
            <person name="Woyke T."/>
            <person name="Ryan C.M."/>
            <person name="Banfield J.F."/>
        </authorList>
    </citation>
    <scope>NUCLEOTIDE SEQUENCE [LARGE SCALE GENOMIC DNA]</scope>
</reference>
<sequence length="147" mass="17497">MFMGEYQHSLDKKGRLIVPSKFREILTEKYEDKFVITRGLDNCLFLYPSDEWREIERKVKTLSMLKREARAFKRFLISGAVECVLDKQGRIMIPFNLRQHAHIERDVVLIGAVEKIEIWSKENWHTYSKKAEESFEEIAQELGEFQI</sequence>
<comment type="similarity">
    <text evidence="7">Belongs to the MraZ family.</text>
</comment>
<keyword evidence="3" id="KW-0677">Repeat</keyword>
<keyword evidence="6 7" id="KW-0804">Transcription</keyword>
<evidence type="ECO:0000259" key="8">
    <source>
        <dbReference type="PROSITE" id="PS51740"/>
    </source>
</evidence>
<keyword evidence="5 7" id="KW-0238">DNA-binding</keyword>
<dbReference type="InterPro" id="IPR038619">
    <property type="entry name" value="MraZ_sf"/>
</dbReference>
<dbReference type="NCBIfam" id="TIGR00242">
    <property type="entry name" value="division/cell wall cluster transcriptional repressor MraZ"/>
    <property type="match status" value="1"/>
</dbReference>
<keyword evidence="9" id="KW-0131">Cell cycle</keyword>
<dbReference type="GO" id="GO:0051301">
    <property type="term" value="P:cell division"/>
    <property type="evidence" value="ECO:0007669"/>
    <property type="project" value="UniProtKB-KW"/>
</dbReference>
<proteinExistence type="inferred from homology"/>
<dbReference type="PROSITE" id="PS51740">
    <property type="entry name" value="SPOVT_ABRB"/>
    <property type="match status" value="2"/>
</dbReference>
<dbReference type="GO" id="GO:2000143">
    <property type="term" value="P:negative regulation of DNA-templated transcription initiation"/>
    <property type="evidence" value="ECO:0007669"/>
    <property type="project" value="TreeGrafter"/>
</dbReference>
<evidence type="ECO:0000256" key="5">
    <source>
        <dbReference type="ARBA" id="ARBA00023125"/>
    </source>
</evidence>
<dbReference type="Pfam" id="PF02381">
    <property type="entry name" value="MraZ"/>
    <property type="match status" value="2"/>
</dbReference>